<feature type="repeat" description="ANK" evidence="3">
    <location>
        <begin position="947"/>
        <end position="971"/>
    </location>
</feature>
<accession>A0AAN6SBN5</accession>
<evidence type="ECO:0000313" key="6">
    <source>
        <dbReference type="EMBL" id="KAK3947016.1"/>
    </source>
</evidence>
<feature type="region of interest" description="Disordered" evidence="4">
    <location>
        <begin position="1"/>
        <end position="58"/>
    </location>
</feature>
<reference evidence="6" key="1">
    <citation type="journal article" date="2023" name="Mol. Phylogenet. Evol.">
        <title>Genome-scale phylogeny and comparative genomics of the fungal order Sordariales.</title>
        <authorList>
            <person name="Hensen N."/>
            <person name="Bonometti L."/>
            <person name="Westerberg I."/>
            <person name="Brannstrom I.O."/>
            <person name="Guillou S."/>
            <person name="Cros-Aarteil S."/>
            <person name="Calhoun S."/>
            <person name="Haridas S."/>
            <person name="Kuo A."/>
            <person name="Mondo S."/>
            <person name="Pangilinan J."/>
            <person name="Riley R."/>
            <person name="LaButti K."/>
            <person name="Andreopoulos B."/>
            <person name="Lipzen A."/>
            <person name="Chen C."/>
            <person name="Yan M."/>
            <person name="Daum C."/>
            <person name="Ng V."/>
            <person name="Clum A."/>
            <person name="Steindorff A."/>
            <person name="Ohm R.A."/>
            <person name="Martin F."/>
            <person name="Silar P."/>
            <person name="Natvig D.O."/>
            <person name="Lalanne C."/>
            <person name="Gautier V."/>
            <person name="Ament-Velasquez S.L."/>
            <person name="Kruys A."/>
            <person name="Hutchinson M.I."/>
            <person name="Powell A.J."/>
            <person name="Barry K."/>
            <person name="Miller A.N."/>
            <person name="Grigoriev I.V."/>
            <person name="Debuchy R."/>
            <person name="Gladieux P."/>
            <person name="Hiltunen Thoren M."/>
            <person name="Johannesson H."/>
        </authorList>
    </citation>
    <scope>NUCLEOTIDE SEQUENCE</scope>
    <source>
        <strain evidence="6">CBS 626.80</strain>
    </source>
</reference>
<feature type="repeat" description="ANK" evidence="3">
    <location>
        <begin position="1041"/>
        <end position="1065"/>
    </location>
</feature>
<dbReference type="Gene3D" id="1.25.40.20">
    <property type="entry name" value="Ankyrin repeat-containing domain"/>
    <property type="match status" value="5"/>
</dbReference>
<protein>
    <submittedName>
        <fullName evidence="6">Ankyrin repeat-containing domain protein</fullName>
    </submittedName>
</protein>
<evidence type="ECO:0000256" key="1">
    <source>
        <dbReference type="ARBA" id="ARBA00022737"/>
    </source>
</evidence>
<feature type="repeat" description="ANK" evidence="3">
    <location>
        <begin position="1075"/>
        <end position="1099"/>
    </location>
</feature>
<dbReference type="Pfam" id="PF13637">
    <property type="entry name" value="Ank_4"/>
    <property type="match status" value="1"/>
</dbReference>
<feature type="compositionally biased region" description="Basic and acidic residues" evidence="4">
    <location>
        <begin position="14"/>
        <end position="26"/>
    </location>
</feature>
<dbReference type="InterPro" id="IPR010730">
    <property type="entry name" value="HET"/>
</dbReference>
<dbReference type="PROSITE" id="PS50297">
    <property type="entry name" value="ANK_REP_REGION"/>
    <property type="match status" value="11"/>
</dbReference>
<dbReference type="Pfam" id="PF06985">
    <property type="entry name" value="HET"/>
    <property type="match status" value="1"/>
</dbReference>
<feature type="repeat" description="ANK" evidence="3">
    <location>
        <begin position="1143"/>
        <end position="1167"/>
    </location>
</feature>
<feature type="compositionally biased region" description="Low complexity" evidence="4">
    <location>
        <begin position="48"/>
        <end position="58"/>
    </location>
</feature>
<organism evidence="6 7">
    <name type="scientific">Pseudoneurospora amorphoporcata</name>
    <dbReference type="NCBI Taxonomy" id="241081"/>
    <lineage>
        <taxon>Eukaryota</taxon>
        <taxon>Fungi</taxon>
        <taxon>Dikarya</taxon>
        <taxon>Ascomycota</taxon>
        <taxon>Pezizomycotina</taxon>
        <taxon>Sordariomycetes</taxon>
        <taxon>Sordariomycetidae</taxon>
        <taxon>Sordariales</taxon>
        <taxon>Sordariaceae</taxon>
        <taxon>Pseudoneurospora</taxon>
    </lineage>
</organism>
<feature type="repeat" description="ANK" evidence="3">
    <location>
        <begin position="845"/>
        <end position="869"/>
    </location>
</feature>
<dbReference type="PROSITE" id="PS50088">
    <property type="entry name" value="ANK_REPEAT"/>
    <property type="match status" value="11"/>
</dbReference>
<feature type="repeat" description="ANK" evidence="3">
    <location>
        <begin position="812"/>
        <end position="844"/>
    </location>
</feature>
<feature type="repeat" description="ANK" evidence="3">
    <location>
        <begin position="981"/>
        <end position="1007"/>
    </location>
</feature>
<sequence length="1167" mass="127824">MRRRLRSSSFQSYFKRDGNAEDREGSMDQEQSRPAPLLELPTSIQHISATTSTSSFSLPASLPLPAAPATGFTDVETSALQLPLAPATGFTNVETSTPRPPATPATGSADTETSAGVDNTKQVEKPYHNLPLSPNDIRLLRLSPSENEDAAIHCELFCTALDSKGTRPYEALSYVWGSEAKPCSISINGCDLPVGENLHAALLHLRDQSIERTIWIDAICINQDDEEEKGHQVQSMAKIYAKASRVIVWLGKEVAGSDQALEEIRIAAELSTLKEIRITAELFARRLDNKAGILTLLQRPWFQRIWVLQEVAAARHTLIKCGSAEIDGFVFCSGLNALNLSSELPADLRARILSVTYLIRGAIFQPKYATSQSDNFSLDIRPLGELIEMYHTREATDRRDKVYALLGMSSDNPTAEGLFADYKISWKQLFNKLIHFFLSELVSVVGLSDDKENAVIESKGCILGEVSSVKRNATWEDKQDVAITWRNAPSYICVKEAWVSCWTLPTTVKSVQKGDVVCLLQGATRPTILRPYNDHWAVIMIAVSPAGDSQATTRDIKWSELLQSITVFPHNFLLIWDWNINPDRQQDKNNHNYFASIPEHSKTGLEGCLDAATRIRNVRLVLQEVKQYGVAVKNLREETAVLERALRSMSTLKKTCLSPEDSEKKDAKEIMVNQLIKDKGQWTLLCLAAENGHETVVKLLLDTSKVNLHREELRTALWFAEQKDHKAIVKMLLDTGKVDAGTKNENGQTALYRAAITGHEVVIQLLFDTVEVDLHSKELQKVLHMAAKNGHEAAVKLLLDSGTVDAGALDKDGRIALHSAAAYGREAVVKLLLTGKVNADAKDRDGRTALHSAAENGHEAVIKLLLDTGKVDADAKDKDGRTALHIAAMYRHEAVVKLLLDTGKVDADAKDKDGRTALHWAVENGHKAVVKLLLDTGKVDADAKDKDGRTALYTAVENGHKAVVKLLLDTGKVNADPKDRAGRTALYWAAKNGHEAVVKLLLDTGKDGRTALYTAAENGHEAVVKLLLDTGKVDADPKDKDGRTALYTAAENGHEAVVKLLLDTGKVDADAKDKYGRTALYMAAKNGHEAVVKLLLDTGKVDADPQDWAGRTALYSAAENGHEAVIKLLLDTGKVDADPQDKGGWTALHIAARNGHEAVVKLLSPAS</sequence>
<dbReference type="Proteomes" id="UP001303222">
    <property type="component" value="Unassembled WGS sequence"/>
</dbReference>
<evidence type="ECO:0000256" key="4">
    <source>
        <dbReference type="SAM" id="MobiDB-lite"/>
    </source>
</evidence>
<feature type="repeat" description="ANK" evidence="3">
    <location>
        <begin position="1109"/>
        <end position="1133"/>
    </location>
</feature>
<feature type="repeat" description="ANK" evidence="3">
    <location>
        <begin position="913"/>
        <end position="937"/>
    </location>
</feature>
<name>A0AAN6SBN5_9PEZI</name>
<proteinExistence type="predicted"/>
<comment type="caution">
    <text evidence="6">The sequence shown here is derived from an EMBL/GenBank/DDBJ whole genome shotgun (WGS) entry which is preliminary data.</text>
</comment>
<gene>
    <name evidence="6" type="ORF">QBC32DRAFT_271539</name>
</gene>
<evidence type="ECO:0000313" key="7">
    <source>
        <dbReference type="Proteomes" id="UP001303222"/>
    </source>
</evidence>
<dbReference type="PANTHER" id="PTHR24198:SF165">
    <property type="entry name" value="ANKYRIN REPEAT-CONTAINING PROTEIN-RELATED"/>
    <property type="match status" value="1"/>
</dbReference>
<keyword evidence="2 3" id="KW-0040">ANK repeat</keyword>
<evidence type="ECO:0000259" key="5">
    <source>
        <dbReference type="Pfam" id="PF06985"/>
    </source>
</evidence>
<dbReference type="InterPro" id="IPR036770">
    <property type="entry name" value="Ankyrin_rpt-contain_sf"/>
</dbReference>
<feature type="domain" description="Heterokaryon incompatibility" evidence="5">
    <location>
        <begin position="169"/>
        <end position="310"/>
    </location>
</feature>
<dbReference type="InterPro" id="IPR002110">
    <property type="entry name" value="Ankyrin_rpt"/>
</dbReference>
<evidence type="ECO:0000256" key="3">
    <source>
        <dbReference type="PROSITE-ProRule" id="PRU00023"/>
    </source>
</evidence>
<dbReference type="AlphaFoldDB" id="A0AAN6SBN5"/>
<keyword evidence="1" id="KW-0677">Repeat</keyword>
<dbReference type="EMBL" id="MU859443">
    <property type="protein sequence ID" value="KAK3947016.1"/>
    <property type="molecule type" value="Genomic_DNA"/>
</dbReference>
<feature type="repeat" description="ANK" evidence="3">
    <location>
        <begin position="879"/>
        <end position="903"/>
    </location>
</feature>
<dbReference type="PANTHER" id="PTHR24198">
    <property type="entry name" value="ANKYRIN REPEAT AND PROTEIN KINASE DOMAIN-CONTAINING PROTEIN"/>
    <property type="match status" value="1"/>
</dbReference>
<reference evidence="6" key="2">
    <citation type="submission" date="2023-06" db="EMBL/GenBank/DDBJ databases">
        <authorList>
            <consortium name="Lawrence Berkeley National Laboratory"/>
            <person name="Mondo S.J."/>
            <person name="Hensen N."/>
            <person name="Bonometti L."/>
            <person name="Westerberg I."/>
            <person name="Brannstrom I.O."/>
            <person name="Guillou S."/>
            <person name="Cros-Aarteil S."/>
            <person name="Calhoun S."/>
            <person name="Haridas S."/>
            <person name="Kuo A."/>
            <person name="Pangilinan J."/>
            <person name="Riley R."/>
            <person name="Labutti K."/>
            <person name="Andreopoulos B."/>
            <person name="Lipzen A."/>
            <person name="Chen C."/>
            <person name="Yanf M."/>
            <person name="Daum C."/>
            <person name="Ng V."/>
            <person name="Clum A."/>
            <person name="Steindorff A."/>
            <person name="Ohm R."/>
            <person name="Martin F."/>
            <person name="Silar P."/>
            <person name="Natvig D."/>
            <person name="Lalanne C."/>
            <person name="Gautier V."/>
            <person name="Ament-Velasquez S.L."/>
            <person name="Kruys A."/>
            <person name="Hutchinson M.I."/>
            <person name="Powell A.J."/>
            <person name="Barry K."/>
            <person name="Miller A.N."/>
            <person name="Grigoriev I.V."/>
            <person name="Debuchy R."/>
            <person name="Gladieux P."/>
            <person name="Thoren M.H."/>
            <person name="Johannesson H."/>
        </authorList>
    </citation>
    <scope>NUCLEOTIDE SEQUENCE</scope>
    <source>
        <strain evidence="6">CBS 626.80</strain>
    </source>
</reference>
<feature type="repeat" description="ANK" evidence="3">
    <location>
        <begin position="1007"/>
        <end position="1031"/>
    </location>
</feature>
<evidence type="ECO:0000256" key="2">
    <source>
        <dbReference type="ARBA" id="ARBA00023043"/>
    </source>
</evidence>
<feature type="compositionally biased region" description="Polar residues" evidence="4">
    <location>
        <begin position="110"/>
        <end position="120"/>
    </location>
</feature>
<dbReference type="SMART" id="SM00248">
    <property type="entry name" value="ANK"/>
    <property type="match status" value="15"/>
</dbReference>
<keyword evidence="7" id="KW-1185">Reference proteome</keyword>
<dbReference type="SUPFAM" id="SSF48403">
    <property type="entry name" value="Ankyrin repeat"/>
    <property type="match status" value="2"/>
</dbReference>
<dbReference type="Pfam" id="PF12796">
    <property type="entry name" value="Ank_2"/>
    <property type="match status" value="5"/>
</dbReference>
<feature type="region of interest" description="Disordered" evidence="4">
    <location>
        <begin position="89"/>
        <end position="128"/>
    </location>
</feature>